<dbReference type="Gene3D" id="3.90.220.20">
    <property type="entry name" value="DNA methylase specificity domains"/>
    <property type="match status" value="2"/>
</dbReference>
<dbReference type="EMBL" id="JAVKPK010000002">
    <property type="protein sequence ID" value="MDR7664325.1"/>
    <property type="molecule type" value="Genomic_DNA"/>
</dbReference>
<comment type="caution">
    <text evidence="6">The sequence shown here is derived from an EMBL/GenBank/DDBJ whole genome shotgun (WGS) entry which is preliminary data.</text>
</comment>
<evidence type="ECO:0000256" key="4">
    <source>
        <dbReference type="SAM" id="MobiDB-lite"/>
    </source>
</evidence>
<dbReference type="GO" id="GO:0016787">
    <property type="term" value="F:hydrolase activity"/>
    <property type="evidence" value="ECO:0007669"/>
    <property type="project" value="UniProtKB-KW"/>
</dbReference>
<dbReference type="SUPFAM" id="SSF116734">
    <property type="entry name" value="DNA methylase specificity domain"/>
    <property type="match status" value="2"/>
</dbReference>
<keyword evidence="6" id="KW-0378">Hydrolase</keyword>
<dbReference type="Proteomes" id="UP001246244">
    <property type="component" value="Unassembled WGS sequence"/>
</dbReference>
<dbReference type="EC" id="3.1.21.-" evidence="6"/>
<proteinExistence type="inferred from homology"/>
<protein>
    <submittedName>
        <fullName evidence="6">Restriction endonuclease subunit S</fullName>
        <ecNumber evidence="6">3.1.21.-</ecNumber>
    </submittedName>
</protein>
<feature type="region of interest" description="Disordered" evidence="4">
    <location>
        <begin position="429"/>
        <end position="459"/>
    </location>
</feature>
<dbReference type="Pfam" id="PF01420">
    <property type="entry name" value="Methylase_S"/>
    <property type="match status" value="2"/>
</dbReference>
<keyword evidence="6" id="KW-0255">Endonuclease</keyword>
<comment type="similarity">
    <text evidence="1">Belongs to the type-I restriction system S methylase family.</text>
</comment>
<evidence type="ECO:0000313" key="6">
    <source>
        <dbReference type="EMBL" id="MDR7664325.1"/>
    </source>
</evidence>
<feature type="domain" description="Type I restriction modification DNA specificity" evidence="5">
    <location>
        <begin position="23"/>
        <end position="168"/>
    </location>
</feature>
<evidence type="ECO:0000313" key="7">
    <source>
        <dbReference type="Proteomes" id="UP001246244"/>
    </source>
</evidence>
<gene>
    <name evidence="6" type="ORF">RG963_00715</name>
</gene>
<sequence>MIHDLKPYPAYKDFGVLWLGDVPEHWEIRRLKQVCRFAYGDSLPTEIRQQGEIAVFGSNGRVGFHSTANTHTPCIVIGRKGSFGKVNFSTDPVFAIDTTFFIDDRFTKANLHWLYYLLGWLRLDEVSKDSAVPGLHREDAYQRIVAYPTDSDEQSAIVHYIDYIDRQIRRYIRAKQKLIKLLEEQKQAIIHQAVTRGLDPDVRLKPSGVEWLGDVPEHWEVLRLKSLVTEAVAGPYGSSLTKEMYTRQGYRVYGQQQVIPDDFTIGDYYISAEQFSQMQRYRVFTGDVLVSVMGTVGRVAVVPENAEPGIINPRLVRYRPDTTRVKSRYLQLAMQGTTSQVQLREAAKGTTMEGLNMQILGKLVLAIPPLNEQDTILNEWHTKSEVLVFTENNVRSEISLLREYRTRLIADVVTGKLDVREAVANLPEEIDETEVLDEGLVEDEETTEEDLDREPEEET</sequence>
<organism evidence="6 7">
    <name type="scientific">Methanosarcina baikalica</name>
    <dbReference type="NCBI Taxonomy" id="3073890"/>
    <lineage>
        <taxon>Archaea</taxon>
        <taxon>Methanobacteriati</taxon>
        <taxon>Methanobacteriota</taxon>
        <taxon>Stenosarchaea group</taxon>
        <taxon>Methanomicrobia</taxon>
        <taxon>Methanosarcinales</taxon>
        <taxon>Methanosarcinaceae</taxon>
        <taxon>Methanosarcina</taxon>
    </lineage>
</organism>
<dbReference type="Gene3D" id="1.10.287.1120">
    <property type="entry name" value="Bipartite methylase S protein"/>
    <property type="match status" value="1"/>
</dbReference>
<dbReference type="InterPro" id="IPR044946">
    <property type="entry name" value="Restrct_endonuc_typeI_TRD_sf"/>
</dbReference>
<dbReference type="RefSeq" id="WP_310574352.1">
    <property type="nucleotide sequence ID" value="NZ_JAVKPK010000002.1"/>
</dbReference>
<reference evidence="7" key="1">
    <citation type="submission" date="2023-07" db="EMBL/GenBank/DDBJ databases">
        <title>Whole-genome sequencing of a new Methanosarcina sp. Z-7115.</title>
        <authorList>
            <person name="Zhilina T.N."/>
            <person name="Merkel A.Y."/>
        </authorList>
    </citation>
    <scope>NUCLEOTIDE SEQUENCE [LARGE SCALE GENOMIC DNA]</scope>
    <source>
        <strain evidence="7">Z-7115</strain>
    </source>
</reference>
<feature type="domain" description="Type I restriction modification DNA specificity" evidence="5">
    <location>
        <begin position="217"/>
        <end position="377"/>
    </location>
</feature>
<evidence type="ECO:0000256" key="2">
    <source>
        <dbReference type="ARBA" id="ARBA00022747"/>
    </source>
</evidence>
<dbReference type="PANTHER" id="PTHR30408:SF12">
    <property type="entry name" value="TYPE I RESTRICTION ENZYME MJAVIII SPECIFICITY SUBUNIT"/>
    <property type="match status" value="1"/>
</dbReference>
<dbReference type="CDD" id="cd17267">
    <property type="entry name" value="RMtype1_S_EcoAO83I-TRD1-CR1_like"/>
    <property type="match status" value="1"/>
</dbReference>
<dbReference type="PANTHER" id="PTHR30408">
    <property type="entry name" value="TYPE-1 RESTRICTION ENZYME ECOKI SPECIFICITY PROTEIN"/>
    <property type="match status" value="1"/>
</dbReference>
<evidence type="ECO:0000259" key="5">
    <source>
        <dbReference type="Pfam" id="PF01420"/>
    </source>
</evidence>
<name>A0ABU2CX66_9EURY</name>
<dbReference type="GO" id="GO:0004519">
    <property type="term" value="F:endonuclease activity"/>
    <property type="evidence" value="ECO:0007669"/>
    <property type="project" value="UniProtKB-KW"/>
</dbReference>
<keyword evidence="2" id="KW-0680">Restriction system</keyword>
<keyword evidence="3" id="KW-0238">DNA-binding</keyword>
<dbReference type="InterPro" id="IPR052021">
    <property type="entry name" value="Type-I_RS_S_subunit"/>
</dbReference>
<dbReference type="InterPro" id="IPR000055">
    <property type="entry name" value="Restrct_endonuc_typeI_TRD"/>
</dbReference>
<evidence type="ECO:0000256" key="1">
    <source>
        <dbReference type="ARBA" id="ARBA00010923"/>
    </source>
</evidence>
<keyword evidence="7" id="KW-1185">Reference proteome</keyword>
<evidence type="ECO:0000256" key="3">
    <source>
        <dbReference type="ARBA" id="ARBA00023125"/>
    </source>
</evidence>
<accession>A0ABU2CX66</accession>
<keyword evidence="6" id="KW-0540">Nuclease</keyword>